<feature type="repeat" description="TPR" evidence="4">
    <location>
        <begin position="593"/>
        <end position="626"/>
    </location>
</feature>
<feature type="repeat" description="TPR" evidence="4">
    <location>
        <begin position="627"/>
        <end position="660"/>
    </location>
</feature>
<dbReference type="Gene3D" id="1.25.40.10">
    <property type="entry name" value="Tetratricopeptide repeat domain"/>
    <property type="match status" value="2"/>
</dbReference>
<feature type="repeat" description="TPR" evidence="4">
    <location>
        <begin position="492"/>
        <end position="525"/>
    </location>
</feature>
<evidence type="ECO:0000256" key="1">
    <source>
        <dbReference type="ARBA" id="ARBA00022737"/>
    </source>
</evidence>
<reference evidence="8" key="1">
    <citation type="submission" date="2018-05" db="EMBL/GenBank/DDBJ databases">
        <authorList>
            <person name="Hao L."/>
        </authorList>
    </citation>
    <scope>NUCLEOTIDE SEQUENCE [LARGE SCALE GENOMIC DNA]</scope>
</reference>
<evidence type="ECO:0000259" key="6">
    <source>
        <dbReference type="PROSITE" id="PS50198"/>
    </source>
</evidence>
<dbReference type="InterPro" id="IPR013105">
    <property type="entry name" value="TPR_2"/>
</dbReference>
<dbReference type="GO" id="GO:0003755">
    <property type="term" value="F:peptidyl-prolyl cis-trans isomerase activity"/>
    <property type="evidence" value="ECO:0007669"/>
    <property type="project" value="UniProtKB-KW"/>
</dbReference>
<keyword evidence="3 7" id="KW-0413">Isomerase</keyword>
<dbReference type="EC" id="5.2.1.8" evidence="7"/>
<proteinExistence type="predicted"/>
<keyword evidence="8" id="KW-1185">Reference proteome</keyword>
<dbReference type="Gene3D" id="3.10.50.40">
    <property type="match status" value="1"/>
</dbReference>
<keyword evidence="1" id="KW-0677">Repeat</keyword>
<dbReference type="InterPro" id="IPR027304">
    <property type="entry name" value="Trigger_fact/SurA_dom_sf"/>
</dbReference>
<accession>A0A2X3KYI3</accession>
<dbReference type="PROSITE" id="PS50198">
    <property type="entry name" value="PPIC_PPIASE_2"/>
    <property type="match status" value="1"/>
</dbReference>
<dbReference type="Proteomes" id="UP000249818">
    <property type="component" value="Chromosome BARAN1"/>
</dbReference>
<dbReference type="Pfam" id="PF13432">
    <property type="entry name" value="TPR_16"/>
    <property type="match status" value="2"/>
</dbReference>
<name>A0A2X3KYI3_9BACT</name>
<dbReference type="OrthoDB" id="476745at2"/>
<dbReference type="SUPFAM" id="SSF48452">
    <property type="entry name" value="TPR-like"/>
    <property type="match status" value="2"/>
</dbReference>
<dbReference type="Gene3D" id="1.10.4030.10">
    <property type="entry name" value="Porin chaperone SurA, peptide-binding domain"/>
    <property type="match status" value="1"/>
</dbReference>
<keyword evidence="2 4" id="KW-0802">TPR repeat</keyword>
<evidence type="ECO:0000256" key="4">
    <source>
        <dbReference type="PROSITE-ProRule" id="PRU00339"/>
    </source>
</evidence>
<gene>
    <name evidence="7" type="ORF">BARAN1_0552</name>
</gene>
<evidence type="ECO:0000256" key="5">
    <source>
        <dbReference type="SAM" id="Coils"/>
    </source>
</evidence>
<evidence type="ECO:0000256" key="3">
    <source>
        <dbReference type="PROSITE-ProRule" id="PRU00278"/>
    </source>
</evidence>
<dbReference type="InterPro" id="IPR000297">
    <property type="entry name" value="PPIase_PpiC"/>
</dbReference>
<dbReference type="AlphaFoldDB" id="A0A2X3KYI3"/>
<dbReference type="RefSeq" id="WP_122030775.1">
    <property type="nucleotide sequence ID" value="NZ_LS483254.1"/>
</dbReference>
<dbReference type="Pfam" id="PF13145">
    <property type="entry name" value="Rotamase_2"/>
    <property type="match status" value="1"/>
</dbReference>
<dbReference type="PANTHER" id="PTHR44998:SF1">
    <property type="entry name" value="UDP-N-ACETYLGLUCOSAMINE--PEPTIDE N-ACETYLGLUCOSAMINYLTRANSFERASE 110 KDA SUBUNIT"/>
    <property type="match status" value="1"/>
</dbReference>
<feature type="repeat" description="TPR" evidence="4">
    <location>
        <begin position="458"/>
        <end position="491"/>
    </location>
</feature>
<dbReference type="InterPro" id="IPR046357">
    <property type="entry name" value="PPIase_dom_sf"/>
</dbReference>
<dbReference type="Pfam" id="PF13181">
    <property type="entry name" value="TPR_8"/>
    <property type="match status" value="2"/>
</dbReference>
<evidence type="ECO:0000313" key="8">
    <source>
        <dbReference type="Proteomes" id="UP000249818"/>
    </source>
</evidence>
<feature type="domain" description="PpiC" evidence="6">
    <location>
        <begin position="208"/>
        <end position="299"/>
    </location>
</feature>
<keyword evidence="3" id="KW-0697">Rotamase</keyword>
<dbReference type="SUPFAM" id="SSF109998">
    <property type="entry name" value="Triger factor/SurA peptide-binding domain-like"/>
    <property type="match status" value="1"/>
</dbReference>
<dbReference type="PANTHER" id="PTHR44998">
    <property type="match status" value="1"/>
</dbReference>
<feature type="coiled-coil region" evidence="5">
    <location>
        <begin position="401"/>
        <end position="428"/>
    </location>
</feature>
<dbReference type="GO" id="GO:0016757">
    <property type="term" value="F:glycosyltransferase activity"/>
    <property type="evidence" value="ECO:0007669"/>
    <property type="project" value="TreeGrafter"/>
</dbReference>
<dbReference type="KEGG" id="bana:BARAN1_0552"/>
<dbReference type="SUPFAM" id="SSF54534">
    <property type="entry name" value="FKBP-like"/>
    <property type="match status" value="1"/>
</dbReference>
<dbReference type="InterPro" id="IPR019734">
    <property type="entry name" value="TPR_rpt"/>
</dbReference>
<dbReference type="GO" id="GO:0006493">
    <property type="term" value="P:protein O-linked glycosylation"/>
    <property type="evidence" value="ECO:0007669"/>
    <property type="project" value="TreeGrafter"/>
</dbReference>
<protein>
    <submittedName>
        <fullName evidence="7">Peptidylprolyl isomerase</fullName>
        <ecNumber evidence="7">5.2.1.8</ecNumber>
    </submittedName>
</protein>
<dbReference type="Pfam" id="PF14559">
    <property type="entry name" value="TPR_19"/>
    <property type="match status" value="1"/>
</dbReference>
<dbReference type="PROSITE" id="PS50005">
    <property type="entry name" value="TPR"/>
    <property type="match status" value="5"/>
</dbReference>
<organism evidence="7 8">
    <name type="scientific">Candidatus Bipolaricaulis anaerobius</name>
    <dbReference type="NCBI Taxonomy" id="2026885"/>
    <lineage>
        <taxon>Bacteria</taxon>
        <taxon>Candidatus Bipolaricaulota</taxon>
        <taxon>Candidatus Bipolaricaulia</taxon>
        <taxon>Candidatus Bipolaricaulales</taxon>
        <taxon>Candidatus Bipolaricaulaceae</taxon>
        <taxon>Candidatus Bipolaricaulis</taxon>
    </lineage>
</organism>
<dbReference type="Pfam" id="PF07719">
    <property type="entry name" value="TPR_2"/>
    <property type="match status" value="1"/>
</dbReference>
<evidence type="ECO:0000313" key="7">
    <source>
        <dbReference type="EMBL" id="SQD92576.1"/>
    </source>
</evidence>
<dbReference type="SMART" id="SM00028">
    <property type="entry name" value="TPR"/>
    <property type="match status" value="8"/>
</dbReference>
<dbReference type="EMBL" id="LS483254">
    <property type="protein sequence ID" value="SQD92576.1"/>
    <property type="molecule type" value="Genomic_DNA"/>
</dbReference>
<evidence type="ECO:0000256" key="2">
    <source>
        <dbReference type="ARBA" id="ARBA00022803"/>
    </source>
</evidence>
<sequence>MNFFKRHQKIIIWLLVIGFLASIVVAGGLRWLSSPPEGSAEETILLVDSKKVTREEFTRVYGNLIDYYTQLYAMYGLDFESMFQGAEGAFRMLPYMAQAAEEIVRSVILDQAARELKVTIAKAELDQAVRAQYQTVLTQYGLTEEQLKELLEYQGSTLEAYKKDLATSQEAQLREERVRQLVVGPIEPTEADLLAYYEANQDRYQTEPERIRVGHILVREAKLADELLGQAAAPDADFAALAQAHSLDEATKETGETDWFSYSSSPFSDKVTDAIWSAEVGQVKLVDDDEGFHIVKLLARQEAVVPPFATIRDTVKSDYIRDGETKRWDSWYTARRERIEVKALDPVLSAAVAYGSDKAAALAELEAARSAGTSDDPYLTYYIGRLHEELLTEAAAKRIELEGKEGRTAAEEEELARLRTEEAHHKEQAIAAYLAFIQTGIGDEAFFQRLLSLAPESAEARYALAEMYRQAGKWVEAETEYRQAIALRPTFVEAYVGQGDVLMALNLYRPASEAYRHALDLQPGNVTLSLKLATAYVKDNQPSLAEPLLQDVLSREPNNATALTLAGDLLLAQGDTAGAIARYDAAYKRGLTADALLKLAGAYLAAGQTGEAKKRYEDAIRLFPYRPEGYLGLGDVHLELGEQGKALDSYRQALQRAAAVSLKETIARKIVDLDPSDLRTRFLLAGYFRDQYKYDGAIPQYEAILNLSPGNLDALIGLGDCYLAKVQYDRALDYYRQALDVATTPQQKLSIYTQMVAVEEGRAGGTLGPTGLEFLWQRAQLYAELGRSEEAVADLKRIQTADPSFRSAEVAALLTKLTLPQPQ</sequence>
<dbReference type="InterPro" id="IPR011990">
    <property type="entry name" value="TPR-like_helical_dom_sf"/>
</dbReference>
<dbReference type="Pfam" id="PF13624">
    <property type="entry name" value="SurA_N_3"/>
    <property type="match status" value="1"/>
</dbReference>
<feature type="repeat" description="TPR" evidence="4">
    <location>
        <begin position="712"/>
        <end position="745"/>
    </location>
</feature>
<keyword evidence="5" id="KW-0175">Coiled coil</keyword>